<evidence type="ECO:0000313" key="3">
    <source>
        <dbReference type="Proteomes" id="UP001162131"/>
    </source>
</evidence>
<keyword evidence="3" id="KW-1185">Reference proteome</keyword>
<proteinExistence type="predicted"/>
<organism evidence="2 3">
    <name type="scientific">Blepharisma stoltei</name>
    <dbReference type="NCBI Taxonomy" id="1481888"/>
    <lineage>
        <taxon>Eukaryota</taxon>
        <taxon>Sar</taxon>
        <taxon>Alveolata</taxon>
        <taxon>Ciliophora</taxon>
        <taxon>Postciliodesmatophora</taxon>
        <taxon>Heterotrichea</taxon>
        <taxon>Heterotrichida</taxon>
        <taxon>Blepharismidae</taxon>
        <taxon>Blepharisma</taxon>
    </lineage>
</organism>
<dbReference type="SUPFAM" id="SSF50911">
    <property type="entry name" value="Mannose 6-phosphate receptor domain"/>
    <property type="match status" value="1"/>
</dbReference>
<gene>
    <name evidence="2" type="ORF">BSTOLATCC_MIC22259</name>
</gene>
<sequence length="240" mass="28000">MIITLLFIYVIAEDPMYHLNPETSEEFSWDELMRDPNDPYIVDAGDIFYIFNVGANLKETCKGQKASAIKKSKFSDYCEVVGTTDKVSFRWINHHNKGIAIEYWTKEMCYSWNEHATYKKTTIELLCSDDEYDFELASRTDTCEVEFSKKTYMGCPQKYTPFVWLRVVWSILGAILVVSTLFACMTCIFEDDYWDEEETNQVAPSGPVWKEMKTIVRKGKSWGKSTYSQIKYANSEYEKV</sequence>
<keyword evidence="1" id="KW-0472">Membrane</keyword>
<evidence type="ECO:0000256" key="1">
    <source>
        <dbReference type="SAM" id="Phobius"/>
    </source>
</evidence>
<keyword evidence="1" id="KW-0812">Transmembrane</keyword>
<feature type="transmembrane region" description="Helical" evidence="1">
    <location>
        <begin position="163"/>
        <end position="183"/>
    </location>
</feature>
<evidence type="ECO:0000313" key="2">
    <source>
        <dbReference type="EMBL" id="CAG9318899.1"/>
    </source>
</evidence>
<comment type="caution">
    <text evidence="2">The sequence shown here is derived from an EMBL/GenBank/DDBJ whole genome shotgun (WGS) entry which is preliminary data.</text>
</comment>
<dbReference type="AlphaFoldDB" id="A0AAU9J0Y3"/>
<keyword evidence="1" id="KW-1133">Transmembrane helix</keyword>
<dbReference type="EMBL" id="CAJZBQ010000021">
    <property type="protein sequence ID" value="CAG9318899.1"/>
    <property type="molecule type" value="Genomic_DNA"/>
</dbReference>
<dbReference type="Proteomes" id="UP001162131">
    <property type="component" value="Unassembled WGS sequence"/>
</dbReference>
<reference evidence="2" key="1">
    <citation type="submission" date="2021-09" db="EMBL/GenBank/DDBJ databases">
        <authorList>
            <consortium name="AG Swart"/>
            <person name="Singh M."/>
            <person name="Singh A."/>
            <person name="Seah K."/>
            <person name="Emmerich C."/>
        </authorList>
    </citation>
    <scope>NUCLEOTIDE SEQUENCE</scope>
    <source>
        <strain evidence="2">ATCC30299</strain>
    </source>
</reference>
<accession>A0AAU9J0Y3</accession>
<dbReference type="InterPro" id="IPR009011">
    <property type="entry name" value="Man6P_isomerase_rcpt-bd_dom_sf"/>
</dbReference>
<protein>
    <submittedName>
        <fullName evidence="2">Uncharacterized protein</fullName>
    </submittedName>
</protein>
<dbReference type="Gene3D" id="2.70.130.10">
    <property type="entry name" value="Mannose-6-phosphate receptor binding domain"/>
    <property type="match status" value="1"/>
</dbReference>
<name>A0AAU9J0Y3_9CILI</name>